<evidence type="ECO:0000313" key="2">
    <source>
        <dbReference type="EMBL" id="ETL33408.1"/>
    </source>
</evidence>
<proteinExistence type="predicted"/>
<feature type="region of interest" description="Disordered" evidence="1">
    <location>
        <begin position="22"/>
        <end position="44"/>
    </location>
</feature>
<gene>
    <name evidence="2" type="ORF">L916_14121</name>
</gene>
<accession>W2IJ57</accession>
<evidence type="ECO:0000256" key="1">
    <source>
        <dbReference type="SAM" id="MobiDB-lite"/>
    </source>
</evidence>
<organism evidence="2">
    <name type="scientific">Phytophthora nicotianae</name>
    <name type="common">Potato buckeye rot agent</name>
    <name type="synonym">Phytophthora parasitica</name>
    <dbReference type="NCBI Taxonomy" id="4792"/>
    <lineage>
        <taxon>Eukaryota</taxon>
        <taxon>Sar</taxon>
        <taxon>Stramenopiles</taxon>
        <taxon>Oomycota</taxon>
        <taxon>Peronosporomycetes</taxon>
        <taxon>Peronosporales</taxon>
        <taxon>Peronosporaceae</taxon>
        <taxon>Phytophthora</taxon>
    </lineage>
</organism>
<reference evidence="2" key="1">
    <citation type="submission" date="2013-11" db="EMBL/GenBank/DDBJ databases">
        <title>The Genome Sequence of Phytophthora parasitica CJ05E6.</title>
        <authorList>
            <consortium name="The Broad Institute Genomics Platform"/>
            <person name="Russ C."/>
            <person name="Tyler B."/>
            <person name="Panabieres F."/>
            <person name="Shan W."/>
            <person name="Tripathy S."/>
            <person name="Grunwald N."/>
            <person name="Machado M."/>
            <person name="Johnson C.S."/>
            <person name="Arredondo F."/>
            <person name="Hong C."/>
            <person name="Coffey M."/>
            <person name="Young S.K."/>
            <person name="Zeng Q."/>
            <person name="Gargeya S."/>
            <person name="Fitzgerald M."/>
            <person name="Abouelleil A."/>
            <person name="Alvarado L."/>
            <person name="Chapman S.B."/>
            <person name="Gainer-Dewar J."/>
            <person name="Goldberg J."/>
            <person name="Griggs A."/>
            <person name="Gujja S."/>
            <person name="Hansen M."/>
            <person name="Howarth C."/>
            <person name="Imamovic A."/>
            <person name="Ireland A."/>
            <person name="Larimer J."/>
            <person name="McCowan C."/>
            <person name="Murphy C."/>
            <person name="Pearson M."/>
            <person name="Poon T.W."/>
            <person name="Priest M."/>
            <person name="Roberts A."/>
            <person name="Saif S."/>
            <person name="Shea T."/>
            <person name="Sykes S."/>
            <person name="Wortman J."/>
            <person name="Nusbaum C."/>
            <person name="Birren B."/>
        </authorList>
    </citation>
    <scope>NUCLEOTIDE SEQUENCE [LARGE SCALE GENOMIC DNA]</scope>
    <source>
        <strain evidence="2">CJ05E6</strain>
    </source>
</reference>
<dbReference type="Proteomes" id="UP000053864">
    <property type="component" value="Unassembled WGS sequence"/>
</dbReference>
<dbReference type="AlphaFoldDB" id="W2IJ57"/>
<protein>
    <submittedName>
        <fullName evidence="2">Uncharacterized protein</fullName>
    </submittedName>
</protein>
<dbReference type="EMBL" id="KI674530">
    <property type="protein sequence ID" value="ETL33408.1"/>
    <property type="molecule type" value="Genomic_DNA"/>
</dbReference>
<feature type="compositionally biased region" description="Basic residues" evidence="1">
    <location>
        <begin position="33"/>
        <end position="44"/>
    </location>
</feature>
<name>W2IJ57_PHYNI</name>
<sequence length="44" mass="5485">MRKRTMQRITRRKILTWIRTLQRPSRRDCARSSSKRSVRPRKVM</sequence>